<dbReference type="RefSeq" id="WP_234530071.1">
    <property type="nucleotide sequence ID" value="NZ_CAKMAB010000001.1"/>
</dbReference>
<comment type="caution">
    <text evidence="1">The sequence shown here is derived from an EMBL/GenBank/DDBJ whole genome shotgun (WGS) entry which is preliminary data.</text>
</comment>
<dbReference type="Proteomes" id="UP000838749">
    <property type="component" value="Unassembled WGS sequence"/>
</dbReference>
<evidence type="ECO:0000313" key="2">
    <source>
        <dbReference type="Proteomes" id="UP000838749"/>
    </source>
</evidence>
<protein>
    <recommendedName>
        <fullName evidence="3">HTH cro/C1-type domain-containing protein</fullName>
    </recommendedName>
</protein>
<name>A0ABN8F7M3_9BACL</name>
<reference evidence="1" key="1">
    <citation type="submission" date="2021-12" db="EMBL/GenBank/DDBJ databases">
        <authorList>
            <person name="Criscuolo A."/>
        </authorList>
    </citation>
    <scope>NUCLEOTIDE SEQUENCE</scope>
    <source>
        <strain evidence="1">CIP111894</strain>
    </source>
</reference>
<dbReference type="SUPFAM" id="SSF47413">
    <property type="entry name" value="lambda repressor-like DNA-binding domains"/>
    <property type="match status" value="1"/>
</dbReference>
<proteinExistence type="predicted"/>
<evidence type="ECO:0008006" key="3">
    <source>
        <dbReference type="Google" id="ProtNLM"/>
    </source>
</evidence>
<accession>A0ABN8F7M3</accession>
<keyword evidence="2" id="KW-1185">Reference proteome</keyword>
<sequence>MPGTVTVPIYRRIRVFIQSKDYVFKDIAVKAGINPKRFYKLLDGSYPIEAEELESICVKGLGVNPAVFFEGEFSKTEK</sequence>
<dbReference type="EMBL" id="CAKMAB010000001">
    <property type="protein sequence ID" value="CAH1054051.1"/>
    <property type="molecule type" value="Genomic_DNA"/>
</dbReference>
<evidence type="ECO:0000313" key="1">
    <source>
        <dbReference type="EMBL" id="CAH1054051.1"/>
    </source>
</evidence>
<gene>
    <name evidence="1" type="ORF">PAECIP111894_00196</name>
</gene>
<dbReference type="InterPro" id="IPR010982">
    <property type="entry name" value="Lambda_DNA-bd_dom_sf"/>
</dbReference>
<organism evidence="1 2">
    <name type="scientific">Paenibacillus pseudetheri</name>
    <dbReference type="NCBI Taxonomy" id="2897682"/>
    <lineage>
        <taxon>Bacteria</taxon>
        <taxon>Bacillati</taxon>
        <taxon>Bacillota</taxon>
        <taxon>Bacilli</taxon>
        <taxon>Bacillales</taxon>
        <taxon>Paenibacillaceae</taxon>
        <taxon>Paenibacillus</taxon>
    </lineage>
</organism>